<evidence type="ECO:0000256" key="10">
    <source>
        <dbReference type="ARBA" id="ARBA00023136"/>
    </source>
</evidence>
<dbReference type="PROSITE" id="PS50110">
    <property type="entry name" value="RESPONSE_REGULATORY"/>
    <property type="match status" value="1"/>
</dbReference>
<keyword evidence="10 13" id="KW-0472">Membrane</keyword>
<dbReference type="Pfam" id="PF02518">
    <property type="entry name" value="HATPase_c"/>
    <property type="match status" value="1"/>
</dbReference>
<dbReference type="SMART" id="SM00448">
    <property type="entry name" value="REC"/>
    <property type="match status" value="1"/>
</dbReference>
<dbReference type="InterPro" id="IPR003594">
    <property type="entry name" value="HATPase_dom"/>
</dbReference>
<dbReference type="RefSeq" id="WP_131616044.1">
    <property type="nucleotide sequence ID" value="NZ_CP036532.1"/>
</dbReference>
<dbReference type="Pfam" id="PF00072">
    <property type="entry name" value="Response_reg"/>
    <property type="match status" value="1"/>
</dbReference>
<evidence type="ECO:0000256" key="4">
    <source>
        <dbReference type="ARBA" id="ARBA00012438"/>
    </source>
</evidence>
<evidence type="ECO:0000313" key="17">
    <source>
        <dbReference type="EMBL" id="QBK30344.1"/>
    </source>
</evidence>
<dbReference type="PANTHER" id="PTHR43047:SF9">
    <property type="entry name" value="HISTIDINE KINASE"/>
    <property type="match status" value="1"/>
</dbReference>
<feature type="transmembrane region" description="Helical" evidence="13">
    <location>
        <begin position="416"/>
        <end position="437"/>
    </location>
</feature>
<feature type="transmembrane region" description="Helical" evidence="13">
    <location>
        <begin position="155"/>
        <end position="179"/>
    </location>
</feature>
<dbReference type="GO" id="GO:0009927">
    <property type="term" value="F:histidine phosphotransfer kinase activity"/>
    <property type="evidence" value="ECO:0007669"/>
    <property type="project" value="TreeGrafter"/>
</dbReference>
<dbReference type="CDD" id="cd00082">
    <property type="entry name" value="HisKA"/>
    <property type="match status" value="1"/>
</dbReference>
<evidence type="ECO:0000256" key="7">
    <source>
        <dbReference type="ARBA" id="ARBA00022692"/>
    </source>
</evidence>
<keyword evidence="5 11" id="KW-0597">Phosphoprotein</keyword>
<dbReference type="SUPFAM" id="SSF47384">
    <property type="entry name" value="Homodimeric domain of signal transducing histidine kinase"/>
    <property type="match status" value="1"/>
</dbReference>
<evidence type="ECO:0000313" key="18">
    <source>
        <dbReference type="Proteomes" id="UP000293719"/>
    </source>
</evidence>
<dbReference type="PROSITE" id="PS50112">
    <property type="entry name" value="PAS"/>
    <property type="match status" value="1"/>
</dbReference>
<evidence type="ECO:0000256" key="2">
    <source>
        <dbReference type="ARBA" id="ARBA00004141"/>
    </source>
</evidence>
<dbReference type="SUPFAM" id="SSF55785">
    <property type="entry name" value="PYP-like sensor domain (PAS domain)"/>
    <property type="match status" value="1"/>
</dbReference>
<dbReference type="CDD" id="cd00156">
    <property type="entry name" value="REC"/>
    <property type="match status" value="1"/>
</dbReference>
<evidence type="ECO:0000259" key="14">
    <source>
        <dbReference type="PROSITE" id="PS50109"/>
    </source>
</evidence>
<dbReference type="CDD" id="cd10322">
    <property type="entry name" value="SLC5sbd"/>
    <property type="match status" value="1"/>
</dbReference>
<dbReference type="SUPFAM" id="SSF55874">
    <property type="entry name" value="ATPase domain of HSP90 chaperone/DNA topoisomerase II/histidine kinase"/>
    <property type="match status" value="1"/>
</dbReference>
<dbReference type="InterPro" id="IPR000014">
    <property type="entry name" value="PAS"/>
</dbReference>
<comment type="catalytic activity">
    <reaction evidence="1">
        <text>ATP + protein L-histidine = ADP + protein N-phospho-L-histidine.</text>
        <dbReference type="EC" id="2.7.13.3"/>
    </reaction>
</comment>
<dbReference type="Pfam" id="PF12860">
    <property type="entry name" value="PAS_7"/>
    <property type="match status" value="1"/>
</dbReference>
<dbReference type="InterPro" id="IPR038377">
    <property type="entry name" value="Na/Glc_symporter_sf"/>
</dbReference>
<comment type="subcellular location">
    <subcellularLocation>
        <location evidence="2">Membrane</location>
        <topology evidence="2">Multi-pass membrane protein</topology>
    </subcellularLocation>
</comment>
<feature type="transmembrane region" description="Helical" evidence="13">
    <location>
        <begin position="115"/>
        <end position="135"/>
    </location>
</feature>
<evidence type="ECO:0000256" key="6">
    <source>
        <dbReference type="ARBA" id="ARBA00022679"/>
    </source>
</evidence>
<keyword evidence="9 13" id="KW-1133">Transmembrane helix</keyword>
<keyword evidence="12" id="KW-0175">Coiled coil</keyword>
<protein>
    <recommendedName>
        <fullName evidence="4">histidine kinase</fullName>
        <ecNumber evidence="4">2.7.13.3</ecNumber>
    </recommendedName>
</protein>
<dbReference type="GeneID" id="90767012"/>
<dbReference type="Gene3D" id="1.10.287.130">
    <property type="match status" value="1"/>
</dbReference>
<dbReference type="InterPro" id="IPR001734">
    <property type="entry name" value="Na/solute_symporter"/>
</dbReference>
<dbReference type="SMART" id="SM00387">
    <property type="entry name" value="HATPase_c"/>
    <property type="match status" value="1"/>
</dbReference>
<dbReference type="FunFam" id="1.10.287.130:FF:000063">
    <property type="entry name" value="Hybrid sensor histidine kinase/response regulator"/>
    <property type="match status" value="1"/>
</dbReference>
<accession>A0A4P6V102</accession>
<dbReference type="Gene3D" id="3.40.50.2300">
    <property type="match status" value="1"/>
</dbReference>
<feature type="transmembrane region" description="Helical" evidence="13">
    <location>
        <begin position="39"/>
        <end position="62"/>
    </location>
</feature>
<dbReference type="GO" id="GO:0022857">
    <property type="term" value="F:transmembrane transporter activity"/>
    <property type="evidence" value="ECO:0007669"/>
    <property type="project" value="InterPro"/>
</dbReference>
<dbReference type="PROSITE" id="PS50109">
    <property type="entry name" value="HIS_KIN"/>
    <property type="match status" value="1"/>
</dbReference>
<feature type="transmembrane region" description="Helical" evidence="13">
    <location>
        <begin position="329"/>
        <end position="362"/>
    </location>
</feature>
<feature type="transmembrane region" description="Helical" evidence="13">
    <location>
        <begin position="444"/>
        <end position="461"/>
    </location>
</feature>
<evidence type="ECO:0000256" key="11">
    <source>
        <dbReference type="PROSITE-ProRule" id="PRU00169"/>
    </source>
</evidence>
<sequence length="1169" mass="126290">MQGWLVALSAFGYLAILFAVAAYGDRRSRAVPPGSPRPLIYAFSLAVYCTSWTFFGSIGLAASDGFEFFAIYLGPILVFTLGYPLVRRVVHLSKSERITSIADFLGARYGKSMHVAALAACIAVIGTVPYIALQLKAVSNAVTLMVSHYDGTGGYPATLTLDVSFVVAASLLVFSALFGTRHADATEHQDGLITAIAVESVVKLLVFLLVGLAITFFIFGGMEPIAEAFRSDPAVARSLSEGTSGETWLVMTLLSACAILMLPRQFHVTVVEHRSDVELRRAAWLFPIYLIAINLLVMPIAVAGMIHLGPDVPADMYLLALPLAADLDLLALITFIGGLSAATAMVIVASVALAIMVSNDLVLPALLWRKGAAARSAASDWSQIILSIRRVAMAVIILAAFVYYRQADQTAQLASIGLLSFAAIAQFAPAFLIGLIWRGANARGAFLGMASGFIVWAYTLLLPNLAGADSQIVREGLLGIAILRPSQLFGVQFDPLVHGVFWSLAVNIAFLVGGSLSRVPTPLERIQAVTFVPRETQQTIGLKRFRTTTTIDELKGAIARYVGTARMERAFETFELREGRKLVGSDTTDISVVRYAEQVLASAIGSSSARLVLSLLFEKDGASSRETVRLLDDASEALQQNRDLLQKALDQMDQGISVFNSEYRLTNWNGQFRRLLGLPPEMGNFGMPLKSITGTLVEGGQITVEAERELVENVTRFRRAWQLSLGRSGRILEIRSNPMPDGGLVITYTDITGRVEADEALKRTKESLEMRVQARTAELTEVNEELAVARRRAEEANIGKTRFLAAAGHDISQPLNAARLYTSSLVERMGGQADATNREIAHKIDSALESVEHIIGAVLDISRLDAGALTPSPTRFRLIDLLEQVRTDFAPMAREKGLEIRLVPTSLIVETDRNLLRRLLQNLVSNAVKYTHEGRVLIGVRRHNHDAVIGVYDTGIGIAPDKVARVFEEFQRLSDGARIAAGLGLGLSIVDRISRVLSLEVALESTPGRGTAFKVAVPTVEAAPQAAPAPRPAEPAPSRSILTGLTIACIDNDETILSGMSVLLTGWGATVIGAPRREMLARALDEHGADPQVIIADYHLDDGTGMDVIADMRARYGEEITAVLVTADRSGELRERTSSAGVHLLNKPLKPAALRAMLTQVPLPRVAAE</sequence>
<dbReference type="Gene3D" id="3.30.565.10">
    <property type="entry name" value="Histidine kinase-like ATPase, C-terminal domain"/>
    <property type="match status" value="1"/>
</dbReference>
<dbReference type="InterPro" id="IPR004358">
    <property type="entry name" value="Sig_transdc_His_kin-like_C"/>
</dbReference>
<dbReference type="PANTHER" id="PTHR43047">
    <property type="entry name" value="TWO-COMPONENT HISTIDINE PROTEIN KINASE"/>
    <property type="match status" value="1"/>
</dbReference>
<dbReference type="InterPro" id="IPR035965">
    <property type="entry name" value="PAS-like_dom_sf"/>
</dbReference>
<feature type="coiled-coil region" evidence="12">
    <location>
        <begin position="765"/>
        <end position="799"/>
    </location>
</feature>
<dbReference type="InterPro" id="IPR011006">
    <property type="entry name" value="CheY-like_superfamily"/>
</dbReference>
<feature type="domain" description="Histidine kinase" evidence="14">
    <location>
        <begin position="806"/>
        <end position="1021"/>
    </location>
</feature>
<dbReference type="GO" id="GO:0000155">
    <property type="term" value="F:phosphorelay sensor kinase activity"/>
    <property type="evidence" value="ECO:0007669"/>
    <property type="project" value="InterPro"/>
</dbReference>
<dbReference type="InterPro" id="IPR036097">
    <property type="entry name" value="HisK_dim/P_sf"/>
</dbReference>
<feature type="transmembrane region" description="Helical" evidence="13">
    <location>
        <begin position="6"/>
        <end position="24"/>
    </location>
</feature>
<evidence type="ECO:0000256" key="5">
    <source>
        <dbReference type="ARBA" id="ARBA00022553"/>
    </source>
</evidence>
<comment type="similarity">
    <text evidence="3">Belongs to the sodium:solute symporter (SSF) (TC 2.A.21) family.</text>
</comment>
<evidence type="ECO:0000256" key="8">
    <source>
        <dbReference type="ARBA" id="ARBA00022777"/>
    </source>
</evidence>
<gene>
    <name evidence="17" type="ORF">E0E05_06865</name>
</gene>
<dbReference type="InterPro" id="IPR005467">
    <property type="entry name" value="His_kinase_dom"/>
</dbReference>
<dbReference type="NCBIfam" id="NF041832">
    <property type="entry name" value="near_NosP_CTERM"/>
    <property type="match status" value="1"/>
</dbReference>
<feature type="transmembrane region" description="Helical" evidence="13">
    <location>
        <begin position="247"/>
        <end position="263"/>
    </location>
</feature>
<dbReference type="OrthoDB" id="9764438at2"/>
<evidence type="ECO:0000256" key="12">
    <source>
        <dbReference type="SAM" id="Coils"/>
    </source>
</evidence>
<evidence type="ECO:0000256" key="13">
    <source>
        <dbReference type="SAM" id="Phobius"/>
    </source>
</evidence>
<feature type="transmembrane region" description="Helical" evidence="13">
    <location>
        <begin position="284"/>
        <end position="309"/>
    </location>
</feature>
<feature type="transmembrane region" description="Helical" evidence="13">
    <location>
        <begin position="496"/>
        <end position="516"/>
    </location>
</feature>
<feature type="transmembrane region" description="Helical" evidence="13">
    <location>
        <begin position="191"/>
        <end position="219"/>
    </location>
</feature>
<dbReference type="EC" id="2.7.13.3" evidence="4"/>
<feature type="transmembrane region" description="Helical" evidence="13">
    <location>
        <begin position="383"/>
        <end position="404"/>
    </location>
</feature>
<dbReference type="EMBL" id="CP036532">
    <property type="protein sequence ID" value="QBK30344.1"/>
    <property type="molecule type" value="Genomic_DNA"/>
</dbReference>
<dbReference type="Proteomes" id="UP000293719">
    <property type="component" value="Chromosome"/>
</dbReference>
<dbReference type="PRINTS" id="PR00344">
    <property type="entry name" value="BCTRLSENSOR"/>
</dbReference>
<reference evidence="17 18" key="1">
    <citation type="journal article" date="2017" name="Int. J. Syst. Evol. Microbiol.">
        <title>Roseitalea porphyridii gen. nov., sp. nov., isolated from a red alga, and reclassification of Hoeflea suaedae Chung et al. 2013 as Pseudohoeflea suaedae gen. nov., comb. nov.</title>
        <authorList>
            <person name="Hyeon J.W."/>
            <person name="Jeong S.E."/>
            <person name="Baek K."/>
            <person name="Jeon C.O."/>
        </authorList>
    </citation>
    <scope>NUCLEOTIDE SEQUENCE [LARGE SCALE GENOMIC DNA]</scope>
    <source>
        <strain evidence="17 18">MA7-20</strain>
    </source>
</reference>
<dbReference type="SMART" id="SM00388">
    <property type="entry name" value="HisKA"/>
    <property type="match status" value="1"/>
</dbReference>
<dbReference type="SUPFAM" id="SSF52172">
    <property type="entry name" value="CheY-like"/>
    <property type="match status" value="1"/>
</dbReference>
<dbReference type="InterPro" id="IPR001789">
    <property type="entry name" value="Sig_transdc_resp-reg_receiver"/>
</dbReference>
<dbReference type="PROSITE" id="PS50283">
    <property type="entry name" value="NA_SOLUT_SYMP_3"/>
    <property type="match status" value="1"/>
</dbReference>
<dbReference type="InterPro" id="IPR003661">
    <property type="entry name" value="HisK_dim/P_dom"/>
</dbReference>
<keyword evidence="6" id="KW-0808">Transferase</keyword>
<dbReference type="Gene3D" id="3.30.450.20">
    <property type="entry name" value="PAS domain"/>
    <property type="match status" value="1"/>
</dbReference>
<keyword evidence="18" id="KW-1185">Reference proteome</keyword>
<dbReference type="GO" id="GO:0005886">
    <property type="term" value="C:plasma membrane"/>
    <property type="evidence" value="ECO:0007669"/>
    <property type="project" value="TreeGrafter"/>
</dbReference>
<dbReference type="Pfam" id="PF00512">
    <property type="entry name" value="HisKA"/>
    <property type="match status" value="1"/>
</dbReference>
<dbReference type="FunFam" id="3.30.565.10:FF:000049">
    <property type="entry name" value="Two-component sensor histidine kinase"/>
    <property type="match status" value="1"/>
</dbReference>
<evidence type="ECO:0000256" key="3">
    <source>
        <dbReference type="ARBA" id="ARBA00006434"/>
    </source>
</evidence>
<keyword evidence="8 17" id="KW-0418">Kinase</keyword>
<evidence type="ECO:0000256" key="1">
    <source>
        <dbReference type="ARBA" id="ARBA00000085"/>
    </source>
</evidence>
<evidence type="ECO:0000256" key="9">
    <source>
        <dbReference type="ARBA" id="ARBA00022989"/>
    </source>
</evidence>
<keyword evidence="7 13" id="KW-0812">Transmembrane</keyword>
<feature type="modified residue" description="4-aspartylphosphate" evidence="11">
    <location>
        <position position="1097"/>
    </location>
</feature>
<dbReference type="Gene3D" id="1.20.1730.10">
    <property type="entry name" value="Sodium/glucose cotransporter"/>
    <property type="match status" value="1"/>
</dbReference>
<feature type="transmembrane region" description="Helical" evidence="13">
    <location>
        <begin position="68"/>
        <end position="86"/>
    </location>
</feature>
<name>A0A4P6V102_9HYPH</name>
<feature type="domain" description="Response regulatory" evidence="15">
    <location>
        <begin position="1046"/>
        <end position="1162"/>
    </location>
</feature>
<evidence type="ECO:0000259" key="15">
    <source>
        <dbReference type="PROSITE" id="PS50110"/>
    </source>
</evidence>
<dbReference type="KEGG" id="rpod:E0E05_06865"/>
<feature type="domain" description="PAS" evidence="16">
    <location>
        <begin position="641"/>
        <end position="681"/>
    </location>
</feature>
<dbReference type="InterPro" id="IPR036890">
    <property type="entry name" value="HATPase_C_sf"/>
</dbReference>
<proteinExistence type="inferred from homology"/>
<evidence type="ECO:0000259" key="16">
    <source>
        <dbReference type="PROSITE" id="PS50112"/>
    </source>
</evidence>
<dbReference type="AlphaFoldDB" id="A0A4P6V102"/>
<organism evidence="17 18">
    <name type="scientific">Roseitalea porphyridii</name>
    <dbReference type="NCBI Taxonomy" id="1852022"/>
    <lineage>
        <taxon>Bacteria</taxon>
        <taxon>Pseudomonadati</taxon>
        <taxon>Pseudomonadota</taxon>
        <taxon>Alphaproteobacteria</taxon>
        <taxon>Hyphomicrobiales</taxon>
        <taxon>Ahrensiaceae</taxon>
        <taxon>Roseitalea</taxon>
    </lineage>
</organism>